<keyword evidence="1" id="KW-0732">Signal</keyword>
<evidence type="ECO:0000313" key="2">
    <source>
        <dbReference type="EMBL" id="TXB63093.1"/>
    </source>
</evidence>
<proteinExistence type="predicted"/>
<feature type="chain" id="PRO_5022915197" description="T9SS type A sorting domain-containing protein" evidence="1">
    <location>
        <begin position="24"/>
        <end position="1367"/>
    </location>
</feature>
<feature type="signal peptide" evidence="1">
    <location>
        <begin position="1"/>
        <end position="23"/>
    </location>
</feature>
<evidence type="ECO:0008006" key="4">
    <source>
        <dbReference type="Google" id="ProtNLM"/>
    </source>
</evidence>
<protein>
    <recommendedName>
        <fullName evidence="4">T9SS type A sorting domain-containing protein</fullName>
    </recommendedName>
</protein>
<dbReference type="Gene3D" id="2.60.40.4070">
    <property type="match status" value="1"/>
</dbReference>
<reference evidence="2 3" key="1">
    <citation type="submission" date="2019-08" db="EMBL/GenBank/DDBJ databases">
        <title>Genome of Phaeodactylibacter luteus.</title>
        <authorList>
            <person name="Bowman J.P."/>
        </authorList>
    </citation>
    <scope>NUCLEOTIDE SEQUENCE [LARGE SCALE GENOMIC DNA]</scope>
    <source>
        <strain evidence="2 3">KCTC 42180</strain>
    </source>
</reference>
<keyword evidence="3" id="KW-1185">Reference proteome</keyword>
<sequence length="1367" mass="150808">MRVMRKILFTFLGAVFAVGIASANINPNQEKAPDSNRITYRDNCDVAKAQRDQSINNVRARLTTGGDVWWDGNDGRYVVPKVPPGVPEVSSIFAGAVWLGGIDAAGNLKLAAQTYGRSSGSTDFWPGPLTPLDAENPGVTDQETCSNWDAFFVVTGAEIDEHLRLYNASVDNGTAYEEALIPRGVRGWPAKGNPYFFDVNGFELPNTDQGLAGFWDEDGDGLYNPLNGDYPIIEVRGCVTPQYPDEMVFWIYNDNGNVHTESNADPIRMEIQVQAFAYATNDELNDMTFQRYKLINRAVEPIDSTFFAMWVDPDLGCYTDDFVGCDTVRSMAYVYNEDALDGQTGCTCPGGVNTYCDEVPLLGVDYFRGPLGPKVIQPDGSLTNPTLGEEPDTIVELGMTSFTYYNNGGQGGPPPGTADPGQPIEYYRYLTGSWRDGTPFTYGGEAYQDGTEPVDYAFTEAPDDPDGWSMCTADVTPGRDRRTIQASGPFRLDPGAVNELIVGVVWVADQPYPCPDIRQLQQADDIAQALFDNCFDIVDGPDAPDIDIIELDQELILVLTNDTSIAASNNAFEAYAERGLEIPELVEDSLYRFEGYKIYQMSGPNVGLSPDNVDDPSRVRLVAQVDVLNGIERIFNWEPVDNPTGDPYYVPVLKVEGRNRGIQHTFRITEDAFAEGDRSLINHKKYYFAAVAYAFNEYEPFDPERILGQPEPYLEGRRNIGPNGDGLPYTAIPRPITDRRLNAQYGDGAVITRADGVGTAENFLDLSDETRAAIEEAIANDAQYVGDLTYRAGRGPINIQVFNPLEVVDGNYEIEFVDGDPNDNTLDQDARWVLRSVENPDVEIMSARTIQVLNEQIIREFGFTVNIGQVSEPGTQETEDNGYIGFEVEYANGDNAFPWLSWIPEDTDLSQAPGDDALFNYMSTRDGERDAVLDPDMGLTQYGEGPIMPYYMLDWRSRGEFDLPFLSPVWTNNSASGIIRNQMDLADLSNIDIVFTSNKDLWSRCVIVESANRFYTDAGFETQGGVSQFDLRAAPSVGKDAGDNGLPAPDGDDVGMGWFPGYAVDVETGQRLNIFFGENSVYNADNFLLTDVAFEDGITGADMMFNPSSQLLLPEVANLGMLPVYAGGQHMVYVTKTPYDGCASLRDRLKPGGSPLTKVSSLRQIVWAGMILGAEDARMLSYAEGLIPEDVTVKVRATNPYQVEVDNEDVDGDQRTGSGENNYHPLYRFSLEGRQAAALDEVGIESALDMIQIVPNPYYGFSDYETSQFTTTVKITNLPAKCVVTIYSLDGKFIRQYNRDEVGAVPEGNNRAVERNQITPALEWDLNNSKGIPIASGVYLIHVSAEGLGERTIKWFGVNRQFDPSGL</sequence>
<accession>A0A5C6RLG3</accession>
<organism evidence="2 3">
    <name type="scientific">Phaeodactylibacter luteus</name>
    <dbReference type="NCBI Taxonomy" id="1564516"/>
    <lineage>
        <taxon>Bacteria</taxon>
        <taxon>Pseudomonadati</taxon>
        <taxon>Bacteroidota</taxon>
        <taxon>Saprospiria</taxon>
        <taxon>Saprospirales</taxon>
        <taxon>Haliscomenobacteraceae</taxon>
        <taxon>Phaeodactylibacter</taxon>
    </lineage>
</organism>
<gene>
    <name evidence="2" type="ORF">FRY97_10560</name>
</gene>
<comment type="caution">
    <text evidence="2">The sequence shown here is derived from an EMBL/GenBank/DDBJ whole genome shotgun (WGS) entry which is preliminary data.</text>
</comment>
<dbReference type="OrthoDB" id="9807496at2"/>
<dbReference type="Proteomes" id="UP000321580">
    <property type="component" value="Unassembled WGS sequence"/>
</dbReference>
<evidence type="ECO:0000313" key="3">
    <source>
        <dbReference type="Proteomes" id="UP000321580"/>
    </source>
</evidence>
<evidence type="ECO:0000256" key="1">
    <source>
        <dbReference type="SAM" id="SignalP"/>
    </source>
</evidence>
<dbReference type="EMBL" id="VOOR01000019">
    <property type="protein sequence ID" value="TXB63093.1"/>
    <property type="molecule type" value="Genomic_DNA"/>
</dbReference>
<name>A0A5C6RLG3_9BACT</name>